<evidence type="ECO:0000256" key="4">
    <source>
        <dbReference type="ARBA" id="ARBA00022525"/>
    </source>
</evidence>
<feature type="region of interest" description="Disordered" evidence="9">
    <location>
        <begin position="1"/>
        <end position="27"/>
    </location>
</feature>
<dbReference type="PIRSF" id="PIRSF029171">
    <property type="entry name" value="Esterase_LipA"/>
    <property type="match status" value="1"/>
</dbReference>
<dbReference type="Gene3D" id="1.10.260.130">
    <property type="match status" value="1"/>
</dbReference>
<comment type="similarity">
    <text evidence="8">Belongs to the AB hydrolase superfamily. Lipase family.</text>
</comment>
<comment type="catalytic activity">
    <reaction evidence="1">
        <text>a triacylglycerol + H2O = a diacylglycerol + a fatty acid + H(+)</text>
        <dbReference type="Rhea" id="RHEA:12044"/>
        <dbReference type="ChEBI" id="CHEBI:15377"/>
        <dbReference type="ChEBI" id="CHEBI:15378"/>
        <dbReference type="ChEBI" id="CHEBI:17855"/>
        <dbReference type="ChEBI" id="CHEBI:18035"/>
        <dbReference type="ChEBI" id="CHEBI:28868"/>
        <dbReference type="EC" id="3.1.1.3"/>
    </reaction>
</comment>
<evidence type="ECO:0000256" key="5">
    <source>
        <dbReference type="ARBA" id="ARBA00022801"/>
    </source>
</evidence>
<dbReference type="Gene3D" id="3.40.50.1820">
    <property type="entry name" value="alpha/beta hydrolase"/>
    <property type="match status" value="1"/>
</dbReference>
<dbReference type="GO" id="GO:0005576">
    <property type="term" value="C:extracellular region"/>
    <property type="evidence" value="ECO:0007669"/>
    <property type="project" value="UniProtKB-SubCell"/>
</dbReference>
<evidence type="ECO:0000313" key="10">
    <source>
        <dbReference type="EMBL" id="PWN89021.1"/>
    </source>
</evidence>
<evidence type="ECO:0000256" key="3">
    <source>
        <dbReference type="ARBA" id="ARBA00013279"/>
    </source>
</evidence>
<dbReference type="GO" id="GO:0016042">
    <property type="term" value="P:lipid catabolic process"/>
    <property type="evidence" value="ECO:0007669"/>
    <property type="project" value="UniProtKB-UniRule"/>
</dbReference>
<name>A0A316YIL7_9BASI</name>
<organism evidence="10 11">
    <name type="scientific">Acaromyces ingoldii</name>
    <dbReference type="NCBI Taxonomy" id="215250"/>
    <lineage>
        <taxon>Eukaryota</taxon>
        <taxon>Fungi</taxon>
        <taxon>Dikarya</taxon>
        <taxon>Basidiomycota</taxon>
        <taxon>Ustilaginomycotina</taxon>
        <taxon>Exobasidiomycetes</taxon>
        <taxon>Exobasidiales</taxon>
        <taxon>Cryptobasidiaceae</taxon>
        <taxon>Acaromyces</taxon>
    </lineage>
</organism>
<keyword evidence="11" id="KW-1185">Reference proteome</keyword>
<protein>
    <recommendedName>
        <fullName evidence="3">triacylglycerol lipase</fullName>
        <ecNumber evidence="3">3.1.1.3</ecNumber>
    </recommendedName>
</protein>
<accession>A0A316YIL7</accession>
<dbReference type="GO" id="GO:0004806">
    <property type="term" value="F:triacylglycerol lipase activity"/>
    <property type="evidence" value="ECO:0007669"/>
    <property type="project" value="UniProtKB-UniRule"/>
</dbReference>
<keyword evidence="5" id="KW-0378">Hydrolase</keyword>
<dbReference type="AlphaFoldDB" id="A0A316YIL7"/>
<gene>
    <name evidence="10" type="ORF">FA10DRAFT_232301</name>
</gene>
<dbReference type="GeneID" id="37040815"/>
<evidence type="ECO:0000256" key="8">
    <source>
        <dbReference type="PIRNR" id="PIRNR029171"/>
    </source>
</evidence>
<evidence type="ECO:0000256" key="9">
    <source>
        <dbReference type="SAM" id="MobiDB-lite"/>
    </source>
</evidence>
<dbReference type="InParanoid" id="A0A316YIL7"/>
<dbReference type="PANTHER" id="PTHR34853">
    <property type="match status" value="1"/>
</dbReference>
<evidence type="ECO:0000313" key="11">
    <source>
        <dbReference type="Proteomes" id="UP000245768"/>
    </source>
</evidence>
<dbReference type="EC" id="3.1.1.3" evidence="3"/>
<comment type="subcellular location">
    <subcellularLocation>
        <location evidence="2">Secreted</location>
    </subcellularLocation>
</comment>
<dbReference type="InterPro" id="IPR005152">
    <property type="entry name" value="Lipase_secreted"/>
</dbReference>
<evidence type="ECO:0000256" key="1">
    <source>
        <dbReference type="ARBA" id="ARBA00001024"/>
    </source>
</evidence>
<evidence type="ECO:0000256" key="7">
    <source>
        <dbReference type="ARBA" id="ARBA00023098"/>
    </source>
</evidence>
<evidence type="ECO:0000256" key="2">
    <source>
        <dbReference type="ARBA" id="ARBA00004613"/>
    </source>
</evidence>
<sequence length="465" mass="51498">MDTLRDRLGLTKKPNPTPRDDPFYGVDTPSSALDKYAPGAIIRSREVRIADFPDFDAHKVKVWQLAVRSTTPHGKSQVFVATVIRPPNATGDKIVTQCPKTDSCNPKCRTSYILRQGTPGLTAGYSEQIFMEGFLDRGYIICVPDYEGQRDSFGSGYDAAYCTLDSMRAVLKFGQTLKLAEPSAVKIIGWGYSGGAIAIGWAAQMLDIYAPELSQNVVGWSMGGVPVDLRSVALSVNDTIASGLIIGVVQGLANSYPKLQKWINDNTTDDGKKIFATATGQCFKSFMWENFRKDVLGLVKGSNDGTLFTVKGNPLDDKLLTEMTSRNKMGALCDTDNRAVPRKPMYIYQGIKDYVVPIATVDALVAKWAKKGTTIEYAKDTKALHVGLVFKGHAQNVKWIEDRFEGRPNPADKYSQRKEALVTIDASDIRSDESKEFLGEKRCKTIEKHYDVNYADKPNKPFFYT</sequence>
<evidence type="ECO:0000256" key="6">
    <source>
        <dbReference type="ARBA" id="ARBA00022963"/>
    </source>
</evidence>
<keyword evidence="4" id="KW-0964">Secreted</keyword>
<dbReference type="EMBL" id="KZ819637">
    <property type="protein sequence ID" value="PWN89021.1"/>
    <property type="molecule type" value="Genomic_DNA"/>
</dbReference>
<dbReference type="PANTHER" id="PTHR34853:SF1">
    <property type="entry name" value="LIPASE 5"/>
    <property type="match status" value="1"/>
</dbReference>
<proteinExistence type="inferred from homology"/>
<keyword evidence="7" id="KW-0443">Lipid metabolism</keyword>
<dbReference type="RefSeq" id="XP_025376219.1">
    <property type="nucleotide sequence ID" value="XM_025518899.1"/>
</dbReference>
<keyword evidence="6" id="KW-0442">Lipid degradation</keyword>
<dbReference type="OrthoDB" id="2373480at2759"/>
<dbReference type="InterPro" id="IPR029058">
    <property type="entry name" value="AB_hydrolase_fold"/>
</dbReference>
<dbReference type="Pfam" id="PF03583">
    <property type="entry name" value="LIP"/>
    <property type="match status" value="1"/>
</dbReference>
<dbReference type="SUPFAM" id="SSF53474">
    <property type="entry name" value="alpha/beta-Hydrolases"/>
    <property type="match status" value="1"/>
</dbReference>
<reference evidence="10 11" key="1">
    <citation type="journal article" date="2018" name="Mol. Biol. Evol.">
        <title>Broad Genomic Sampling Reveals a Smut Pathogenic Ancestry of the Fungal Clade Ustilaginomycotina.</title>
        <authorList>
            <person name="Kijpornyongpan T."/>
            <person name="Mondo S.J."/>
            <person name="Barry K."/>
            <person name="Sandor L."/>
            <person name="Lee J."/>
            <person name="Lipzen A."/>
            <person name="Pangilinan J."/>
            <person name="LaButti K."/>
            <person name="Hainaut M."/>
            <person name="Henrissat B."/>
            <person name="Grigoriev I.V."/>
            <person name="Spatafora J.W."/>
            <person name="Aime M.C."/>
        </authorList>
    </citation>
    <scope>NUCLEOTIDE SEQUENCE [LARGE SCALE GENOMIC DNA]</scope>
    <source>
        <strain evidence="10 11">MCA 4198</strain>
    </source>
</reference>
<dbReference type="Proteomes" id="UP000245768">
    <property type="component" value="Unassembled WGS sequence"/>
</dbReference>